<organism evidence="2 3">
    <name type="scientific">Ambrosia artemisiifolia</name>
    <name type="common">Common ragweed</name>
    <dbReference type="NCBI Taxonomy" id="4212"/>
    <lineage>
        <taxon>Eukaryota</taxon>
        <taxon>Viridiplantae</taxon>
        <taxon>Streptophyta</taxon>
        <taxon>Embryophyta</taxon>
        <taxon>Tracheophyta</taxon>
        <taxon>Spermatophyta</taxon>
        <taxon>Magnoliopsida</taxon>
        <taxon>eudicotyledons</taxon>
        <taxon>Gunneridae</taxon>
        <taxon>Pentapetalae</taxon>
        <taxon>asterids</taxon>
        <taxon>campanulids</taxon>
        <taxon>Asterales</taxon>
        <taxon>Asteraceae</taxon>
        <taxon>Asteroideae</taxon>
        <taxon>Heliantheae alliance</taxon>
        <taxon>Heliantheae</taxon>
        <taxon>Ambrosia</taxon>
    </lineage>
</organism>
<evidence type="ECO:0000313" key="3">
    <source>
        <dbReference type="Proteomes" id="UP001206925"/>
    </source>
</evidence>
<comment type="caution">
    <text evidence="2">The sequence shown here is derived from an EMBL/GenBank/DDBJ whole genome shotgun (WGS) entry which is preliminary data.</text>
</comment>
<dbReference type="Pfam" id="PF24477">
    <property type="entry name" value="ARM_At3g06530"/>
    <property type="match status" value="1"/>
</dbReference>
<keyword evidence="3" id="KW-1185">Reference proteome</keyword>
<dbReference type="InterPro" id="IPR056384">
    <property type="entry name" value="ARM_At3g06530"/>
</dbReference>
<dbReference type="Proteomes" id="UP001206925">
    <property type="component" value="Unassembled WGS sequence"/>
</dbReference>
<sequence length="152" mass="17666">KLAHERISDLNVDNINAMAEYFLSDVGKYVRWFVGYCYDLESSKTLFFMILLQSLMKPQKDFGQFSALYESCFPVILKEWDKLEAAGFGISTEESIRTMLDNDCKAFLDNMHDMEFEELNAEILICIFWRLLDAFIATSCEHVSEVSPFFGY</sequence>
<feature type="domain" description="At3g06530-like ARM-repeats" evidence="1">
    <location>
        <begin position="1"/>
        <end position="143"/>
    </location>
</feature>
<evidence type="ECO:0000313" key="2">
    <source>
        <dbReference type="EMBL" id="KAI7750213.1"/>
    </source>
</evidence>
<dbReference type="EMBL" id="JAMZMK010006189">
    <property type="protein sequence ID" value="KAI7750213.1"/>
    <property type="molecule type" value="Genomic_DNA"/>
</dbReference>
<gene>
    <name evidence="2" type="ORF">M8C21_026310</name>
</gene>
<protein>
    <recommendedName>
        <fullName evidence="1">At3g06530-like ARM-repeats domain-containing protein</fullName>
    </recommendedName>
</protein>
<accession>A0AAD5CXL4</accession>
<feature type="non-terminal residue" evidence="2">
    <location>
        <position position="1"/>
    </location>
</feature>
<reference evidence="2" key="1">
    <citation type="submission" date="2022-06" db="EMBL/GenBank/DDBJ databases">
        <title>Uncovering the hologenomic basis of an extraordinary plant invasion.</title>
        <authorList>
            <person name="Bieker V.C."/>
            <person name="Martin M.D."/>
            <person name="Gilbert T."/>
            <person name="Hodgins K."/>
            <person name="Battlay P."/>
            <person name="Petersen B."/>
            <person name="Wilson J."/>
        </authorList>
    </citation>
    <scope>NUCLEOTIDE SEQUENCE</scope>
    <source>
        <strain evidence="2">AA19_3_7</strain>
        <tissue evidence="2">Leaf</tissue>
    </source>
</reference>
<evidence type="ECO:0000259" key="1">
    <source>
        <dbReference type="Pfam" id="PF24477"/>
    </source>
</evidence>
<proteinExistence type="predicted"/>
<dbReference type="AlphaFoldDB" id="A0AAD5CXL4"/>
<name>A0AAD5CXL4_AMBAR</name>